<feature type="non-terminal residue" evidence="1">
    <location>
        <position position="246"/>
    </location>
</feature>
<evidence type="ECO:0000313" key="2">
    <source>
        <dbReference type="Proteomes" id="UP000053286"/>
    </source>
</evidence>
<feature type="non-terminal residue" evidence="1">
    <location>
        <position position="1"/>
    </location>
</feature>
<dbReference type="EMBL" id="KL226121">
    <property type="protein sequence ID" value="KFM08756.1"/>
    <property type="molecule type" value="Genomic_DNA"/>
</dbReference>
<keyword evidence="2" id="KW-1185">Reference proteome</keyword>
<protein>
    <recommendedName>
        <fullName evidence="3">Reverse transcriptase domain-containing protein</fullName>
    </recommendedName>
</protein>
<evidence type="ECO:0008006" key="3">
    <source>
        <dbReference type="Google" id="ProtNLM"/>
    </source>
</evidence>
<accession>A0A087R5K2</accession>
<dbReference type="PANTHER" id="PTHR33332">
    <property type="entry name" value="REVERSE TRANSCRIPTASE DOMAIN-CONTAINING PROTEIN"/>
    <property type="match status" value="1"/>
</dbReference>
<name>A0A087R5K2_APTFO</name>
<dbReference type="PRINTS" id="PR01345">
    <property type="entry name" value="CERVTRCPTASE"/>
</dbReference>
<dbReference type="AlphaFoldDB" id="A0A087R5K2"/>
<gene>
    <name evidence="1" type="ORF">AS27_10050</name>
</gene>
<proteinExistence type="predicted"/>
<organism evidence="1 2">
    <name type="scientific">Aptenodytes forsteri</name>
    <name type="common">Emperor penguin</name>
    <dbReference type="NCBI Taxonomy" id="9233"/>
    <lineage>
        <taxon>Eukaryota</taxon>
        <taxon>Metazoa</taxon>
        <taxon>Chordata</taxon>
        <taxon>Craniata</taxon>
        <taxon>Vertebrata</taxon>
        <taxon>Euteleostomi</taxon>
        <taxon>Archelosauria</taxon>
        <taxon>Archosauria</taxon>
        <taxon>Dinosauria</taxon>
        <taxon>Saurischia</taxon>
        <taxon>Theropoda</taxon>
        <taxon>Coelurosauria</taxon>
        <taxon>Aves</taxon>
        <taxon>Neognathae</taxon>
        <taxon>Neoaves</taxon>
        <taxon>Aequornithes</taxon>
        <taxon>Sphenisciformes</taxon>
        <taxon>Spheniscidae</taxon>
        <taxon>Aptenodytes</taxon>
    </lineage>
</organism>
<evidence type="ECO:0000313" key="1">
    <source>
        <dbReference type="EMBL" id="KFM08756.1"/>
    </source>
</evidence>
<reference evidence="1 2" key="1">
    <citation type="submission" date="2014-04" db="EMBL/GenBank/DDBJ databases">
        <title>Genome evolution of avian class.</title>
        <authorList>
            <person name="Zhang G."/>
            <person name="Li C."/>
        </authorList>
    </citation>
    <scope>NUCLEOTIDE SEQUENCE [LARGE SCALE GENOMIC DNA]</scope>
    <source>
        <strain evidence="1">BGI_AS27</strain>
    </source>
</reference>
<dbReference type="Proteomes" id="UP000053286">
    <property type="component" value="Unassembled WGS sequence"/>
</dbReference>
<sequence>RDLDKLEKWARVNLMRFNKAKCKVLHLGRGNPRYQDRLRDEGMESSPAEEDLGVLVDERLDMSQQCVLTAQKANRILGCMKRSVASRSREVILPLYSALVRPHLQYCIQLWSPQHKKDTDLLEWAQRRATKMIRGMEHLSYEERLRELVLFSLEKRRLRGDLIAAYQYLKGAYKKDGDRHFSRACSDKTRGNGFKLKEGRFRLDIRKKCFTLRVVMHWNRLPREVVDAPSLEAFKVRLDGALSNLI</sequence>